<feature type="compositionally biased region" description="Gly residues" evidence="3">
    <location>
        <begin position="153"/>
        <end position="168"/>
    </location>
</feature>
<keyword evidence="1" id="KW-0479">Metal-binding</keyword>
<evidence type="ECO:0000256" key="1">
    <source>
        <dbReference type="PROSITE-ProRule" id="PRU00047"/>
    </source>
</evidence>
<dbReference type="InterPro" id="IPR036875">
    <property type="entry name" value="Znf_CCHC_sf"/>
</dbReference>
<keyword evidence="2" id="KW-0175">Coiled coil</keyword>
<reference evidence="5" key="1">
    <citation type="submission" date="2021-12" db="EMBL/GenBank/DDBJ databases">
        <title>Prjna785345.</title>
        <authorList>
            <person name="Rujirawat T."/>
            <person name="Krajaejun T."/>
        </authorList>
    </citation>
    <scope>NUCLEOTIDE SEQUENCE</scope>
    <source>
        <strain evidence="5">Pi057C3</strain>
    </source>
</reference>
<evidence type="ECO:0000256" key="2">
    <source>
        <dbReference type="SAM" id="Coils"/>
    </source>
</evidence>
<feature type="region of interest" description="Disordered" evidence="3">
    <location>
        <begin position="153"/>
        <end position="179"/>
    </location>
</feature>
<comment type="caution">
    <text evidence="5">The sequence shown here is derived from an EMBL/GenBank/DDBJ whole genome shotgun (WGS) entry which is preliminary data.</text>
</comment>
<dbReference type="PANTHER" id="PTHR47592">
    <property type="entry name" value="PBF68 PROTEIN"/>
    <property type="match status" value="1"/>
</dbReference>
<dbReference type="PROSITE" id="PS50158">
    <property type="entry name" value="ZF_CCHC"/>
    <property type="match status" value="1"/>
</dbReference>
<evidence type="ECO:0000256" key="3">
    <source>
        <dbReference type="SAM" id="MobiDB-lite"/>
    </source>
</evidence>
<dbReference type="AlphaFoldDB" id="A0AAD5L6E3"/>
<protein>
    <recommendedName>
        <fullName evidence="4">CCHC-type domain-containing protein</fullName>
    </recommendedName>
</protein>
<keyword evidence="1" id="KW-0863">Zinc-finger</keyword>
<proteinExistence type="predicted"/>
<dbReference type="GO" id="GO:0003676">
    <property type="term" value="F:nucleic acid binding"/>
    <property type="evidence" value="ECO:0007669"/>
    <property type="project" value="InterPro"/>
</dbReference>
<gene>
    <name evidence="5" type="ORF">P43SY_010895</name>
</gene>
<organism evidence="5 6">
    <name type="scientific">Pythium insidiosum</name>
    <name type="common">Pythiosis disease agent</name>
    <dbReference type="NCBI Taxonomy" id="114742"/>
    <lineage>
        <taxon>Eukaryota</taxon>
        <taxon>Sar</taxon>
        <taxon>Stramenopiles</taxon>
        <taxon>Oomycota</taxon>
        <taxon>Peronosporomycetes</taxon>
        <taxon>Pythiales</taxon>
        <taxon>Pythiaceae</taxon>
        <taxon>Pythium</taxon>
    </lineage>
</organism>
<evidence type="ECO:0000313" key="6">
    <source>
        <dbReference type="Proteomes" id="UP001209570"/>
    </source>
</evidence>
<dbReference type="Gene3D" id="4.10.60.10">
    <property type="entry name" value="Zinc finger, CCHC-type"/>
    <property type="match status" value="1"/>
</dbReference>
<dbReference type="GO" id="GO:0008270">
    <property type="term" value="F:zinc ion binding"/>
    <property type="evidence" value="ECO:0007669"/>
    <property type="project" value="UniProtKB-KW"/>
</dbReference>
<keyword evidence="1" id="KW-0862">Zinc</keyword>
<feature type="coiled-coil region" evidence="2">
    <location>
        <begin position="195"/>
        <end position="229"/>
    </location>
</feature>
<dbReference type="InterPro" id="IPR054722">
    <property type="entry name" value="PolX-like_BBD"/>
</dbReference>
<feature type="region of interest" description="Disordered" evidence="3">
    <location>
        <begin position="1"/>
        <end position="40"/>
    </location>
</feature>
<dbReference type="PANTHER" id="PTHR47592:SF30">
    <property type="entry name" value="CCHC-TYPE DOMAIN-CONTAINING PROTEIN"/>
    <property type="match status" value="1"/>
</dbReference>
<name>A0AAD5L6E3_PYTIN</name>
<accession>A0AAD5L6E3</accession>
<dbReference type="Pfam" id="PF00098">
    <property type="entry name" value="zf-CCHC"/>
    <property type="match status" value="1"/>
</dbReference>
<dbReference type="InterPro" id="IPR001878">
    <property type="entry name" value="Znf_CCHC"/>
</dbReference>
<dbReference type="EMBL" id="JAKCXM010001309">
    <property type="protein sequence ID" value="KAJ0391101.1"/>
    <property type="molecule type" value="Genomic_DNA"/>
</dbReference>
<evidence type="ECO:0000313" key="5">
    <source>
        <dbReference type="EMBL" id="KAJ0391101.1"/>
    </source>
</evidence>
<feature type="domain" description="CCHC-type" evidence="4">
    <location>
        <begin position="447"/>
        <end position="462"/>
    </location>
</feature>
<evidence type="ECO:0000259" key="4">
    <source>
        <dbReference type="PROSITE" id="PS50158"/>
    </source>
</evidence>
<dbReference type="Proteomes" id="UP001209570">
    <property type="component" value="Unassembled WGS sequence"/>
</dbReference>
<dbReference type="Pfam" id="PF22936">
    <property type="entry name" value="Pol_BBD"/>
    <property type="match status" value="1"/>
</dbReference>
<keyword evidence="6" id="KW-1185">Reference proteome</keyword>
<sequence>MSPTESPNDWTPTYGDAYGEASSPLLPRERGHEGAEESATDAALSVLDQLDHLRSRVHAVEQGYRTPVLSPGRQATPMTPMTPGKQGLRLGGFGVEPPPVRIADLGGSLGFGVGTPGYFARQSGVYAQQHGWVPGASQGAFPQQVGGQFGGGVGGGQAFGQPQGGGHAYGQPHGGENVPLAAQQDGIARIRKQFEAELQNQRDVQAQQYQILQQEIQQLRARNQQLELELRSRGGVAGVVTGPRVPQQNVKISMPPFDGKEIYKNLGAGFVQFGRQFLVKVQMAEEQAGHQFTEMFKTTKFGELLRGKALRYFQQRIDNWWVINPTLLFVLAKMENAYRIVFSKQQITRIFTAKKDPSRSWNDHLLYLVAAMDATMSGPESVLENVVKYASPEMRTVMMARVNTARQDHLAQAEELVEFAQAMEDEAVSDRNTGKDVVNALTETRSCFNCGEVGHIARNCSKPRKDGGGGAAGQGKTVKWALSASVGIDSSDWIVDTGASRHFVCDPSLLDDAEECANDGPSIMPNGDSLGVSLRGSVTLRVRVKGLEREITLSDVYYSPKVAVNLISYGKLVSKGCALEKVGDSWAITKGGELVFYTRLKSNVLVMDRGDVPEDDEPEMTLSDMVMAAVEVSEDDTVRDTLYGHHVRFGHLSYDTLE</sequence>
<feature type="compositionally biased region" description="Polar residues" evidence="3">
    <location>
        <begin position="1"/>
        <end position="11"/>
    </location>
</feature>
<dbReference type="SUPFAM" id="SSF57756">
    <property type="entry name" value="Retrovirus zinc finger-like domains"/>
    <property type="match status" value="1"/>
</dbReference>
<dbReference type="SMART" id="SM00343">
    <property type="entry name" value="ZnF_C2HC"/>
    <property type="match status" value="1"/>
</dbReference>